<dbReference type="RefSeq" id="WP_109388493.1">
    <property type="nucleotide sequence ID" value="NZ_QETF01000007.1"/>
</dbReference>
<dbReference type="InterPro" id="IPR027304">
    <property type="entry name" value="Trigger_fact/SurA_dom_sf"/>
</dbReference>
<evidence type="ECO:0000256" key="2">
    <source>
        <dbReference type="ARBA" id="ARBA00007656"/>
    </source>
</evidence>
<feature type="signal peptide" evidence="10">
    <location>
        <begin position="1"/>
        <end position="23"/>
    </location>
</feature>
<keyword evidence="8 12" id="KW-0413">Isomerase</keyword>
<comment type="catalytic activity">
    <reaction evidence="1">
        <text>[protein]-peptidylproline (omega=180) = [protein]-peptidylproline (omega=0)</text>
        <dbReference type="Rhea" id="RHEA:16237"/>
        <dbReference type="Rhea" id="RHEA-COMP:10747"/>
        <dbReference type="Rhea" id="RHEA-COMP:10748"/>
        <dbReference type="ChEBI" id="CHEBI:83833"/>
        <dbReference type="ChEBI" id="CHEBI:83834"/>
        <dbReference type="EC" id="5.2.1.8"/>
    </reaction>
</comment>
<name>A0A2V1P473_9RHOB</name>
<organism evidence="12 13">
    <name type="scientific">Salibaculum griseiflavum</name>
    <dbReference type="NCBI Taxonomy" id="1914409"/>
    <lineage>
        <taxon>Bacteria</taxon>
        <taxon>Pseudomonadati</taxon>
        <taxon>Pseudomonadota</taxon>
        <taxon>Alphaproteobacteria</taxon>
        <taxon>Rhodobacterales</taxon>
        <taxon>Roseobacteraceae</taxon>
        <taxon>Salibaculum</taxon>
    </lineage>
</organism>
<feature type="domain" description="PpiC" evidence="11">
    <location>
        <begin position="136"/>
        <end position="225"/>
    </location>
</feature>
<evidence type="ECO:0000313" key="12">
    <source>
        <dbReference type="EMBL" id="PWG17136.1"/>
    </source>
</evidence>
<evidence type="ECO:0000256" key="10">
    <source>
        <dbReference type="SAM" id="SignalP"/>
    </source>
</evidence>
<sequence length="284" mass="30485">MYNSLKIASLVAGLALPASMALAEGHGDIAADTVVATVNGTEITLGEMIITKAQLPQQYQQLPDEVLFTGVLDQLIQQQLLADTLEEVPSRLMVALANEERALRAGEVVDGIYQNAVSEEAIQAAYDARVAEMGDTMEWNASHILVETEEEAAEIKALVEGGADFAETAQERSTGPSGPNGGELGWFGPGMMVAPFEEAVTGMESGDVSDPVETQFGWHIVKLNDTRMQEAPSLDELRAELTQQLQEAALQARLDELGTTAEIDRPEDGAFDPSIISDLDLLED</sequence>
<feature type="region of interest" description="Disordered" evidence="9">
    <location>
        <begin position="167"/>
        <end position="186"/>
    </location>
</feature>
<dbReference type="AlphaFoldDB" id="A0A2V1P473"/>
<comment type="caution">
    <text evidence="12">The sequence shown here is derived from an EMBL/GenBank/DDBJ whole genome shotgun (WGS) entry which is preliminary data.</text>
</comment>
<dbReference type="Gene3D" id="1.10.8.1040">
    <property type="match status" value="1"/>
</dbReference>
<dbReference type="Proteomes" id="UP000245293">
    <property type="component" value="Unassembled WGS sequence"/>
</dbReference>
<dbReference type="PANTHER" id="PTHR47245">
    <property type="entry name" value="PEPTIDYLPROLYL ISOMERASE"/>
    <property type="match status" value="1"/>
</dbReference>
<evidence type="ECO:0000256" key="6">
    <source>
        <dbReference type="ARBA" id="ARBA00030642"/>
    </source>
</evidence>
<evidence type="ECO:0000256" key="5">
    <source>
        <dbReference type="ARBA" id="ARBA00023110"/>
    </source>
</evidence>
<dbReference type="EC" id="5.2.1.8" evidence="3"/>
<dbReference type="InterPro" id="IPR046357">
    <property type="entry name" value="PPIase_dom_sf"/>
</dbReference>
<comment type="similarity">
    <text evidence="2">Belongs to the PpiC/parvulin rotamase family.</text>
</comment>
<reference evidence="13" key="1">
    <citation type="submission" date="2018-05" db="EMBL/GenBank/DDBJ databases">
        <authorList>
            <person name="Du Z."/>
            <person name="Wang X."/>
        </authorList>
    </citation>
    <scope>NUCLEOTIDE SEQUENCE [LARGE SCALE GENOMIC DNA]</scope>
    <source>
        <strain evidence="13">WDS4C29</strain>
    </source>
</reference>
<gene>
    <name evidence="12" type="ORF">DFK10_08165</name>
</gene>
<dbReference type="PANTHER" id="PTHR47245:SF2">
    <property type="entry name" value="PEPTIDYL-PROLYL CIS-TRANS ISOMERASE HP_0175-RELATED"/>
    <property type="match status" value="1"/>
</dbReference>
<evidence type="ECO:0000256" key="7">
    <source>
        <dbReference type="ARBA" id="ARBA00031484"/>
    </source>
</evidence>
<evidence type="ECO:0000256" key="3">
    <source>
        <dbReference type="ARBA" id="ARBA00013194"/>
    </source>
</evidence>
<proteinExistence type="inferred from homology"/>
<keyword evidence="10" id="KW-0732">Signal</keyword>
<keyword evidence="13" id="KW-1185">Reference proteome</keyword>
<dbReference type="OrthoDB" id="14196at2"/>
<dbReference type="SUPFAM" id="SSF54534">
    <property type="entry name" value="FKBP-like"/>
    <property type="match status" value="1"/>
</dbReference>
<dbReference type="Pfam" id="PF00639">
    <property type="entry name" value="Rotamase"/>
    <property type="match status" value="1"/>
</dbReference>
<dbReference type="PROSITE" id="PS50198">
    <property type="entry name" value="PPIC_PPIASE_2"/>
    <property type="match status" value="1"/>
</dbReference>
<dbReference type="EMBL" id="QETF01000007">
    <property type="protein sequence ID" value="PWG17136.1"/>
    <property type="molecule type" value="Genomic_DNA"/>
</dbReference>
<accession>A0A2V1P473</accession>
<protein>
    <recommendedName>
        <fullName evidence="4">Parvulin-like PPIase</fullName>
        <ecNumber evidence="3">5.2.1.8</ecNumber>
    </recommendedName>
    <alternativeName>
        <fullName evidence="6">Peptidyl-prolyl cis-trans isomerase plp</fullName>
    </alternativeName>
    <alternativeName>
        <fullName evidence="7">Rotamase plp</fullName>
    </alternativeName>
</protein>
<evidence type="ECO:0000256" key="8">
    <source>
        <dbReference type="PROSITE-ProRule" id="PRU00278"/>
    </source>
</evidence>
<keyword evidence="5 8" id="KW-0697">Rotamase</keyword>
<dbReference type="InterPro" id="IPR050245">
    <property type="entry name" value="PrsA_foldase"/>
</dbReference>
<dbReference type="InterPro" id="IPR000297">
    <property type="entry name" value="PPIase_PpiC"/>
</dbReference>
<evidence type="ECO:0000256" key="4">
    <source>
        <dbReference type="ARBA" id="ARBA00018370"/>
    </source>
</evidence>
<evidence type="ECO:0000256" key="1">
    <source>
        <dbReference type="ARBA" id="ARBA00000971"/>
    </source>
</evidence>
<dbReference type="Gene3D" id="3.10.50.40">
    <property type="match status" value="1"/>
</dbReference>
<evidence type="ECO:0000313" key="13">
    <source>
        <dbReference type="Proteomes" id="UP000245293"/>
    </source>
</evidence>
<dbReference type="SUPFAM" id="SSF109998">
    <property type="entry name" value="Triger factor/SurA peptide-binding domain-like"/>
    <property type="match status" value="1"/>
</dbReference>
<evidence type="ECO:0000259" key="11">
    <source>
        <dbReference type="PROSITE" id="PS50198"/>
    </source>
</evidence>
<feature type="chain" id="PRO_5016031745" description="Parvulin-like PPIase" evidence="10">
    <location>
        <begin position="24"/>
        <end position="284"/>
    </location>
</feature>
<dbReference type="GO" id="GO:0003755">
    <property type="term" value="F:peptidyl-prolyl cis-trans isomerase activity"/>
    <property type="evidence" value="ECO:0007669"/>
    <property type="project" value="UniProtKB-KW"/>
</dbReference>
<feature type="region of interest" description="Disordered" evidence="9">
    <location>
        <begin position="257"/>
        <end position="284"/>
    </location>
</feature>
<evidence type="ECO:0000256" key="9">
    <source>
        <dbReference type="SAM" id="MobiDB-lite"/>
    </source>
</evidence>